<evidence type="ECO:0000256" key="5">
    <source>
        <dbReference type="ARBA" id="ARBA00023136"/>
    </source>
</evidence>
<evidence type="ECO:0000256" key="6">
    <source>
        <dbReference type="SAM" id="Phobius"/>
    </source>
</evidence>
<dbReference type="EMBL" id="UOFL01000232">
    <property type="protein sequence ID" value="VAW81963.1"/>
    <property type="molecule type" value="Genomic_DNA"/>
</dbReference>
<organism evidence="7">
    <name type="scientific">hydrothermal vent metagenome</name>
    <dbReference type="NCBI Taxonomy" id="652676"/>
    <lineage>
        <taxon>unclassified sequences</taxon>
        <taxon>metagenomes</taxon>
        <taxon>ecological metagenomes</taxon>
    </lineage>
</organism>
<evidence type="ECO:0008006" key="8">
    <source>
        <dbReference type="Google" id="ProtNLM"/>
    </source>
</evidence>
<feature type="transmembrane region" description="Helical" evidence="6">
    <location>
        <begin position="127"/>
        <end position="146"/>
    </location>
</feature>
<dbReference type="Pfam" id="PF03706">
    <property type="entry name" value="LPG_synthase_TM"/>
    <property type="match status" value="1"/>
</dbReference>
<reference evidence="7" key="1">
    <citation type="submission" date="2018-06" db="EMBL/GenBank/DDBJ databases">
        <authorList>
            <person name="Zhirakovskaya E."/>
        </authorList>
    </citation>
    <scope>NUCLEOTIDE SEQUENCE</scope>
</reference>
<proteinExistence type="predicted"/>
<evidence type="ECO:0000256" key="4">
    <source>
        <dbReference type="ARBA" id="ARBA00022989"/>
    </source>
</evidence>
<evidence type="ECO:0000256" key="3">
    <source>
        <dbReference type="ARBA" id="ARBA00022692"/>
    </source>
</evidence>
<keyword evidence="2" id="KW-1003">Cell membrane</keyword>
<sequence length="341" mass="39140">MSTKKIFWYSLSFLILTLIGFYYLFYVGNIEVQYLLKIRNLDYSFWIIILILMPVVYVVEALRFYVFARVVDYRLGYFVCLQAAIINFTFSWITPGSTMGAPASSVFFKSKNIPWDMSVLLAFGKSLSGMAFYLVIALPFLIYFYFSKDNQGLVLQLTLLGIIIFAIPFVIAVITSFKAFNVQGDQESERDSAAKEDVRKSKFKRYWAGAIQFFRQVMIKLSVIHQNKYRNLVMLFVVHFCYFFLLVSICSLVLFQLGSQSASENGYLSLVYLTINMYAITPGGAGISEIAAADVFSPPLTLENTILVALIFRSVIFYFQIIVGYVYLLFKWLLLFKKVSD</sequence>
<keyword evidence="3 6" id="KW-0812">Transmembrane</keyword>
<dbReference type="NCBIfam" id="TIGR00374">
    <property type="entry name" value="flippase-like domain"/>
    <property type="match status" value="1"/>
</dbReference>
<feature type="transmembrane region" description="Helical" evidence="6">
    <location>
        <begin position="232"/>
        <end position="255"/>
    </location>
</feature>
<evidence type="ECO:0000256" key="1">
    <source>
        <dbReference type="ARBA" id="ARBA00004651"/>
    </source>
</evidence>
<feature type="transmembrane region" description="Helical" evidence="6">
    <location>
        <begin position="267"/>
        <end position="287"/>
    </location>
</feature>
<feature type="transmembrane region" description="Helical" evidence="6">
    <location>
        <begin position="153"/>
        <end position="174"/>
    </location>
</feature>
<feature type="transmembrane region" description="Helical" evidence="6">
    <location>
        <begin position="75"/>
        <end position="93"/>
    </location>
</feature>
<gene>
    <name evidence="7" type="ORF">MNBD_GAMMA12-1974</name>
</gene>
<accession>A0A3B0Z132</accession>
<comment type="subcellular location">
    <subcellularLocation>
        <location evidence="1">Cell membrane</location>
        <topology evidence="1">Multi-pass membrane protein</topology>
    </subcellularLocation>
</comment>
<dbReference type="AlphaFoldDB" id="A0A3B0Z132"/>
<feature type="transmembrane region" description="Helical" evidence="6">
    <location>
        <begin position="7"/>
        <end position="25"/>
    </location>
</feature>
<dbReference type="PANTHER" id="PTHR37693">
    <property type="entry name" value="PHOSPHATIDYLGLYCEROL LYSYLTRANSFERASE"/>
    <property type="match status" value="1"/>
</dbReference>
<dbReference type="InterPro" id="IPR022791">
    <property type="entry name" value="L-PG_synthase/AglD"/>
</dbReference>
<feature type="transmembrane region" description="Helical" evidence="6">
    <location>
        <begin position="45"/>
        <end position="68"/>
    </location>
</feature>
<evidence type="ECO:0000313" key="7">
    <source>
        <dbReference type="EMBL" id="VAW81963.1"/>
    </source>
</evidence>
<name>A0A3B0Z132_9ZZZZ</name>
<protein>
    <recommendedName>
        <fullName evidence="8">Flippase-like domain-containing protein</fullName>
    </recommendedName>
</protein>
<dbReference type="PANTHER" id="PTHR37693:SF1">
    <property type="entry name" value="INTEGRAL MEMBRANE PROTEIN"/>
    <property type="match status" value="1"/>
</dbReference>
<keyword evidence="4 6" id="KW-1133">Transmembrane helix</keyword>
<dbReference type="GO" id="GO:0005886">
    <property type="term" value="C:plasma membrane"/>
    <property type="evidence" value="ECO:0007669"/>
    <property type="project" value="UniProtKB-SubCell"/>
</dbReference>
<keyword evidence="5 6" id="KW-0472">Membrane</keyword>
<evidence type="ECO:0000256" key="2">
    <source>
        <dbReference type="ARBA" id="ARBA00022475"/>
    </source>
</evidence>
<feature type="transmembrane region" description="Helical" evidence="6">
    <location>
        <begin position="307"/>
        <end position="330"/>
    </location>
</feature>